<feature type="non-terminal residue" evidence="2">
    <location>
        <position position="61"/>
    </location>
</feature>
<evidence type="ECO:0000256" key="1">
    <source>
        <dbReference type="SAM" id="MobiDB-lite"/>
    </source>
</evidence>
<sequence length="61" mass="6942">MDRFPEESSITHYPRGKNRHADPLAYITSMLGQSESRTLHIEVLERPSIDQMEINTINTGG</sequence>
<reference evidence="2 3" key="1">
    <citation type="journal article" date="2020" name="IScience">
        <title>Genome Sequencing of the Endangered Kingdonia uniflora (Circaeasteraceae, Ranunculales) Reveals Potential Mechanisms of Evolutionary Specialization.</title>
        <authorList>
            <person name="Sun Y."/>
            <person name="Deng T."/>
            <person name="Zhang A."/>
            <person name="Moore M.J."/>
            <person name="Landis J.B."/>
            <person name="Lin N."/>
            <person name="Zhang H."/>
            <person name="Zhang X."/>
            <person name="Huang J."/>
            <person name="Zhang X."/>
            <person name="Sun H."/>
            <person name="Wang H."/>
        </authorList>
    </citation>
    <scope>NUCLEOTIDE SEQUENCE [LARGE SCALE GENOMIC DNA]</scope>
    <source>
        <strain evidence="2">TB1705</strain>
        <tissue evidence="2">Leaf</tissue>
    </source>
</reference>
<accession>A0A7J7MIX2</accession>
<dbReference type="Proteomes" id="UP000541444">
    <property type="component" value="Unassembled WGS sequence"/>
</dbReference>
<organism evidence="2 3">
    <name type="scientific">Kingdonia uniflora</name>
    <dbReference type="NCBI Taxonomy" id="39325"/>
    <lineage>
        <taxon>Eukaryota</taxon>
        <taxon>Viridiplantae</taxon>
        <taxon>Streptophyta</taxon>
        <taxon>Embryophyta</taxon>
        <taxon>Tracheophyta</taxon>
        <taxon>Spermatophyta</taxon>
        <taxon>Magnoliopsida</taxon>
        <taxon>Ranunculales</taxon>
        <taxon>Circaeasteraceae</taxon>
        <taxon>Kingdonia</taxon>
    </lineage>
</organism>
<gene>
    <name evidence="2" type="ORF">GIB67_033888</name>
</gene>
<protein>
    <submittedName>
        <fullName evidence="2">Uncharacterized protein</fullName>
    </submittedName>
</protein>
<evidence type="ECO:0000313" key="3">
    <source>
        <dbReference type="Proteomes" id="UP000541444"/>
    </source>
</evidence>
<proteinExistence type="predicted"/>
<dbReference type="EMBL" id="JACGCM010001453">
    <property type="protein sequence ID" value="KAF6154859.1"/>
    <property type="molecule type" value="Genomic_DNA"/>
</dbReference>
<comment type="caution">
    <text evidence="2">The sequence shown here is derived from an EMBL/GenBank/DDBJ whole genome shotgun (WGS) entry which is preliminary data.</text>
</comment>
<name>A0A7J7MIX2_9MAGN</name>
<keyword evidence="3" id="KW-1185">Reference proteome</keyword>
<feature type="region of interest" description="Disordered" evidence="1">
    <location>
        <begin position="1"/>
        <end position="21"/>
    </location>
</feature>
<dbReference type="AlphaFoldDB" id="A0A7J7MIX2"/>
<evidence type="ECO:0000313" key="2">
    <source>
        <dbReference type="EMBL" id="KAF6154859.1"/>
    </source>
</evidence>